<dbReference type="GO" id="GO:0033314">
    <property type="term" value="P:mitotic DNA replication checkpoint signaling"/>
    <property type="evidence" value="ECO:0007669"/>
    <property type="project" value="TreeGrafter"/>
</dbReference>
<feature type="non-terminal residue" evidence="13">
    <location>
        <position position="900"/>
    </location>
</feature>
<feature type="non-terminal residue" evidence="13">
    <location>
        <position position="1"/>
    </location>
</feature>
<feature type="compositionally biased region" description="Basic and acidic residues" evidence="11">
    <location>
        <begin position="301"/>
        <end position="317"/>
    </location>
</feature>
<dbReference type="GO" id="GO:0003682">
    <property type="term" value="F:chromatin binding"/>
    <property type="evidence" value="ECO:0007669"/>
    <property type="project" value="InterPro"/>
</dbReference>
<keyword evidence="14" id="KW-1185">Reference proteome</keyword>
<dbReference type="Proteomes" id="UP000245771">
    <property type="component" value="Unassembled WGS sequence"/>
</dbReference>
<dbReference type="InterPro" id="IPR050311">
    <property type="entry name" value="ORC1/CDC6"/>
</dbReference>
<keyword evidence="5 10" id="KW-0547">Nucleotide-binding</keyword>
<dbReference type="InterPro" id="IPR054425">
    <property type="entry name" value="Cdc6_ORC1-like_ATPase_lid"/>
</dbReference>
<feature type="region of interest" description="Disordered" evidence="11">
    <location>
        <begin position="1"/>
        <end position="25"/>
    </location>
</feature>
<comment type="subunit">
    <text evidence="10">ORC is composed of six subunits.</text>
</comment>
<keyword evidence="8 10" id="KW-0238">DNA-binding</keyword>
<evidence type="ECO:0000256" key="1">
    <source>
        <dbReference type="ARBA" id="ARBA00004123"/>
    </source>
</evidence>
<comment type="similarity">
    <text evidence="2 10">Belongs to the ORC1 family.</text>
</comment>
<dbReference type="EMBL" id="KZ819604">
    <property type="protein sequence ID" value="PWN34080.1"/>
    <property type="molecule type" value="Genomic_DNA"/>
</dbReference>
<dbReference type="Pfam" id="PF00004">
    <property type="entry name" value="AAA"/>
    <property type="match status" value="1"/>
</dbReference>
<organism evidence="13 14">
    <name type="scientific">Meira miltonrushii</name>
    <dbReference type="NCBI Taxonomy" id="1280837"/>
    <lineage>
        <taxon>Eukaryota</taxon>
        <taxon>Fungi</taxon>
        <taxon>Dikarya</taxon>
        <taxon>Basidiomycota</taxon>
        <taxon>Ustilaginomycotina</taxon>
        <taxon>Exobasidiomycetes</taxon>
        <taxon>Exobasidiales</taxon>
        <taxon>Brachybasidiaceae</taxon>
        <taxon>Meira</taxon>
    </lineage>
</organism>
<dbReference type="Gene3D" id="3.40.50.300">
    <property type="entry name" value="P-loop containing nucleotide triphosphate hydrolases"/>
    <property type="match status" value="1"/>
</dbReference>
<keyword evidence="3 10" id="KW-0235">DNA replication</keyword>
<keyword evidence="4" id="KW-0479">Metal-binding</keyword>
<evidence type="ECO:0000256" key="6">
    <source>
        <dbReference type="ARBA" id="ARBA00022840"/>
    </source>
</evidence>
<evidence type="ECO:0000256" key="7">
    <source>
        <dbReference type="ARBA" id="ARBA00022842"/>
    </source>
</evidence>
<dbReference type="FunCoup" id="A0A316V9B0">
    <property type="interactions" value="147"/>
</dbReference>
<feature type="compositionally biased region" description="Polar residues" evidence="11">
    <location>
        <begin position="323"/>
        <end position="335"/>
    </location>
</feature>
<evidence type="ECO:0000256" key="10">
    <source>
        <dbReference type="RuleBase" id="RU365058"/>
    </source>
</evidence>
<dbReference type="RefSeq" id="XP_025354382.1">
    <property type="nucleotide sequence ID" value="XM_025495983.1"/>
</dbReference>
<dbReference type="GO" id="GO:0005524">
    <property type="term" value="F:ATP binding"/>
    <property type="evidence" value="ECO:0007669"/>
    <property type="project" value="UniProtKB-KW"/>
</dbReference>
<evidence type="ECO:0000256" key="4">
    <source>
        <dbReference type="ARBA" id="ARBA00022723"/>
    </source>
</evidence>
<dbReference type="GO" id="GO:0016887">
    <property type="term" value="F:ATP hydrolysis activity"/>
    <property type="evidence" value="ECO:0007669"/>
    <property type="project" value="InterPro"/>
</dbReference>
<sequence length="900" mass="100004">SDTEKEDDFDSTPKASKSQHTSTFVPSSSSQEIFSLGDVVYIESNLTRPHLGILTDILTSEEAEEEKEGQTILCKLRYLYWPQDVSQVTSAKLSNLVDNDEVYYTHQAPRLLGKRRTKNSSRGGKGGEALTDNFEHGPSLLNMVVKADAILGKVTMHSSASNCRKAVASSPSRQNGVSFKRKRMPSHLFVKRAIDPQREVFWNVDWEAVVQRGKKNGKWDLAEGDDEIRKRMEDNEPKATTTPLTTPGKNANEWAKMLAKEKGITLSSTAKDRQEIRKQLEAKRIAALLDTPSKRRQKRMREKEERRMARATGDRPLKPARLNRNNDSALSSAESVSDLYESDSDESATSVTSDDDFALEEESEAESMLDIDDALFMDDEDEHDWDTAVRRTPSKKRRAGYAPTTPRKRKLLDGLTSSPVKAMATPKSKMRILGTVSLAPTALPARPKALDALPIKEVESMTAKQRAKRLLHVGATPESLPCRQDQFEEVMACLEDAVEDGLGGCVYVSGVPGTGKTATVREVIRNLQKRSERNEVSPFNFVEINGMKLQDAHDAYGVLWHSLTGMRCSNANALHHLSQHFGARQRSSNKLAITPSSMMGPGRATTVVLMDELDQMVTTRQDVMYNMFNWPNSQDSRLVVVAIANTMDLPERILHAKVASRLGMTRITFKPYNDRELVQIVHARLGIQTGEPPHQLSPFTQGCQRVFAPEALVYLAKRVSNVSGDARRMLDVCRRSIDAVEEGTKVVHLDQPVTIGEMKKVLDAMVKSGKGAHIAHLSLQQKMTIVAILAAVRRAGKAEVDLSTITNTHASLCRMHAIQLQNESKVGIHRVVYDEDDLGRLTSMSYLINHLCALGLVIAVGTGAAAARSGRYARYVLTCAEDEVRLALEQDEDVRLRNLL</sequence>
<keyword evidence="13" id="KW-0378">Hydrolase</keyword>
<keyword evidence="7" id="KW-0460">Magnesium</keyword>
<evidence type="ECO:0000256" key="3">
    <source>
        <dbReference type="ARBA" id="ARBA00022705"/>
    </source>
</evidence>
<feature type="compositionally biased region" description="Acidic residues" evidence="11">
    <location>
        <begin position="1"/>
        <end position="10"/>
    </location>
</feature>
<evidence type="ECO:0000256" key="9">
    <source>
        <dbReference type="ARBA" id="ARBA00023242"/>
    </source>
</evidence>
<name>A0A316V9B0_9BASI</name>
<dbReference type="GO" id="GO:0005664">
    <property type="term" value="C:nuclear origin of replication recognition complex"/>
    <property type="evidence" value="ECO:0007669"/>
    <property type="project" value="TreeGrafter"/>
</dbReference>
<dbReference type="PROSITE" id="PS51038">
    <property type="entry name" value="BAH"/>
    <property type="match status" value="1"/>
</dbReference>
<keyword evidence="6 10" id="KW-0067">ATP-binding</keyword>
<dbReference type="InParanoid" id="A0A316V9B0"/>
<dbReference type="InterPro" id="IPR003593">
    <property type="entry name" value="AAA+_ATPase"/>
</dbReference>
<dbReference type="SUPFAM" id="SSF52540">
    <property type="entry name" value="P-loop containing nucleoside triphosphate hydrolases"/>
    <property type="match status" value="1"/>
</dbReference>
<evidence type="ECO:0000256" key="11">
    <source>
        <dbReference type="SAM" id="MobiDB-lite"/>
    </source>
</evidence>
<dbReference type="GO" id="GO:0006270">
    <property type="term" value="P:DNA replication initiation"/>
    <property type="evidence" value="ECO:0007669"/>
    <property type="project" value="TreeGrafter"/>
</dbReference>
<gene>
    <name evidence="13" type="ORF">FA14DRAFT_112694</name>
</gene>
<accession>A0A316V9B0</accession>
<evidence type="ECO:0000313" key="13">
    <source>
        <dbReference type="EMBL" id="PWN34080.1"/>
    </source>
</evidence>
<reference evidence="13 14" key="1">
    <citation type="journal article" date="2018" name="Mol. Biol. Evol.">
        <title>Broad Genomic Sampling Reveals a Smut Pathogenic Ancestry of the Fungal Clade Ustilaginomycotina.</title>
        <authorList>
            <person name="Kijpornyongpan T."/>
            <person name="Mondo S.J."/>
            <person name="Barry K."/>
            <person name="Sandor L."/>
            <person name="Lee J."/>
            <person name="Lipzen A."/>
            <person name="Pangilinan J."/>
            <person name="LaButti K."/>
            <person name="Hainaut M."/>
            <person name="Henrissat B."/>
            <person name="Grigoriev I.V."/>
            <person name="Spatafora J.W."/>
            <person name="Aime M.C."/>
        </authorList>
    </citation>
    <scope>NUCLEOTIDE SEQUENCE [LARGE SCALE GENOMIC DNA]</scope>
    <source>
        <strain evidence="13 14">MCA 3882</strain>
    </source>
</reference>
<evidence type="ECO:0000256" key="2">
    <source>
        <dbReference type="ARBA" id="ARBA00008398"/>
    </source>
</evidence>
<evidence type="ECO:0000256" key="8">
    <source>
        <dbReference type="ARBA" id="ARBA00023125"/>
    </source>
</evidence>
<dbReference type="GO" id="GO:0003688">
    <property type="term" value="F:DNA replication origin binding"/>
    <property type="evidence" value="ECO:0007669"/>
    <property type="project" value="UniProtKB-ARBA"/>
</dbReference>
<dbReference type="SMART" id="SM00382">
    <property type="entry name" value="AAA"/>
    <property type="match status" value="1"/>
</dbReference>
<dbReference type="CDD" id="cd00009">
    <property type="entry name" value="AAA"/>
    <property type="match status" value="1"/>
</dbReference>
<dbReference type="InterPro" id="IPR001025">
    <property type="entry name" value="BAH_dom"/>
</dbReference>
<evidence type="ECO:0000256" key="5">
    <source>
        <dbReference type="ARBA" id="ARBA00022741"/>
    </source>
</evidence>
<feature type="domain" description="BAH" evidence="12">
    <location>
        <begin position="32"/>
        <end position="205"/>
    </location>
</feature>
<dbReference type="PANTHER" id="PTHR10763">
    <property type="entry name" value="CELL DIVISION CONTROL PROTEIN 6-RELATED"/>
    <property type="match status" value="1"/>
</dbReference>
<evidence type="ECO:0000313" key="14">
    <source>
        <dbReference type="Proteomes" id="UP000245771"/>
    </source>
</evidence>
<evidence type="ECO:0000259" key="12">
    <source>
        <dbReference type="PROSITE" id="PS51038"/>
    </source>
</evidence>
<dbReference type="PANTHER" id="PTHR10763:SF23">
    <property type="entry name" value="ORIGIN RECOGNITION COMPLEX SUBUNIT 1"/>
    <property type="match status" value="1"/>
</dbReference>
<dbReference type="OrthoDB" id="1926878at2759"/>
<protein>
    <recommendedName>
        <fullName evidence="10">Origin recognition complex subunit 1</fullName>
    </recommendedName>
</protein>
<dbReference type="STRING" id="1280837.A0A316V9B0"/>
<comment type="function">
    <text evidence="10">Component of the origin recognition complex (ORC) that binds origins of replication. DNA-binding is ATP-dependent, however specific DNA sequences that define origins of replication have not been identified so far. ORC is required to assemble the pre-replication complex necessary to initiate DNA replication.</text>
</comment>
<dbReference type="GO" id="GO:0046872">
    <property type="term" value="F:metal ion binding"/>
    <property type="evidence" value="ECO:0007669"/>
    <property type="project" value="UniProtKB-KW"/>
</dbReference>
<feature type="compositionally biased region" description="Acidic residues" evidence="11">
    <location>
        <begin position="353"/>
        <end position="365"/>
    </location>
</feature>
<dbReference type="FunFam" id="3.40.50.300:FF:000199">
    <property type="entry name" value="Origin recognition complex subunit 1"/>
    <property type="match status" value="1"/>
</dbReference>
<dbReference type="GeneID" id="37017764"/>
<dbReference type="Pfam" id="PF22606">
    <property type="entry name" value="Cdc6-ORC-like_ATPase_lid"/>
    <property type="match status" value="1"/>
</dbReference>
<comment type="subcellular location">
    <subcellularLocation>
        <location evidence="1 10">Nucleus</location>
    </subcellularLocation>
</comment>
<keyword evidence="9 10" id="KW-0539">Nucleus</keyword>
<feature type="region of interest" description="Disordered" evidence="11">
    <location>
        <begin position="287"/>
        <end position="365"/>
    </location>
</feature>
<feature type="compositionally biased region" description="Polar residues" evidence="11">
    <location>
        <begin position="13"/>
        <end position="25"/>
    </location>
</feature>
<dbReference type="InterPro" id="IPR027417">
    <property type="entry name" value="P-loop_NTPase"/>
</dbReference>
<dbReference type="AlphaFoldDB" id="A0A316V9B0"/>
<dbReference type="InterPro" id="IPR003959">
    <property type="entry name" value="ATPase_AAA_core"/>
</dbReference>
<feature type="region of interest" description="Disordered" evidence="11">
    <location>
        <begin position="113"/>
        <end position="132"/>
    </location>
</feature>
<proteinExistence type="inferred from homology"/>